<name>A0ABW3I8J5_9PAST</name>
<dbReference type="InterPro" id="IPR020945">
    <property type="entry name" value="DMSO/NO3_reduct_chaperone"/>
</dbReference>
<keyword evidence="1" id="KW-0143">Chaperone</keyword>
<dbReference type="Gene3D" id="1.20.1280.20">
    <property type="entry name" value="HscB, C-terminal domain"/>
    <property type="match status" value="1"/>
</dbReference>
<dbReference type="SUPFAM" id="SSF89155">
    <property type="entry name" value="TorD-like"/>
    <property type="match status" value="1"/>
</dbReference>
<reference evidence="3" key="1">
    <citation type="journal article" date="2019" name="Int. J. Syst. Evol. Microbiol.">
        <title>The Global Catalogue of Microorganisms (GCM) 10K type strain sequencing project: providing services to taxonomists for standard genome sequencing and annotation.</title>
        <authorList>
            <consortium name="The Broad Institute Genomics Platform"/>
            <consortium name="The Broad Institute Genome Sequencing Center for Infectious Disease"/>
            <person name="Wu L."/>
            <person name="Ma J."/>
        </authorList>
    </citation>
    <scope>NUCLEOTIDE SEQUENCE [LARGE SCALE GENOMIC DNA]</scope>
    <source>
        <strain evidence="3">CCUG 61707</strain>
    </source>
</reference>
<dbReference type="InterPro" id="IPR050289">
    <property type="entry name" value="TorD/DmsD_chaperones"/>
</dbReference>
<evidence type="ECO:0000256" key="1">
    <source>
        <dbReference type="ARBA" id="ARBA00023186"/>
    </source>
</evidence>
<comment type="caution">
    <text evidence="2">The sequence shown here is derived from an EMBL/GenBank/DDBJ whole genome shotgun (WGS) entry which is preliminary data.</text>
</comment>
<dbReference type="Pfam" id="PF02613">
    <property type="entry name" value="Nitrate_red_del"/>
    <property type="match status" value="1"/>
</dbReference>
<dbReference type="EMBL" id="JBHTJN010000009">
    <property type="protein sequence ID" value="MFD0966063.1"/>
    <property type="molecule type" value="Genomic_DNA"/>
</dbReference>
<dbReference type="RefSeq" id="WP_380819745.1">
    <property type="nucleotide sequence ID" value="NZ_JBHTJN010000009.1"/>
</dbReference>
<organism evidence="2 3">
    <name type="scientific">Seminibacterium arietis</name>
    <dbReference type="NCBI Taxonomy" id="1173502"/>
    <lineage>
        <taxon>Bacteria</taxon>
        <taxon>Pseudomonadati</taxon>
        <taxon>Pseudomonadota</taxon>
        <taxon>Gammaproteobacteria</taxon>
        <taxon>Pasteurellales</taxon>
        <taxon>Pasteurellaceae</taxon>
        <taxon>Seminibacterium</taxon>
    </lineage>
</organism>
<sequence length="196" mass="22750">MNLNSEEKCFIYAWLKSLLSHELTACQLTSYQTGEFDSLFDFLSEQGFEESIKQIRSELLQLKQIPLAHLELAADFAQLFLLHGNSSALPYASAYLDEHTMASHLVFMDNLLDEFHLQLNCQMHEPSDHLAVHLELLIQLEKNDETNRIFDFIHNYCLIWLKPFNQKVQGIQTKTKFYQKITELLVNILIGQNTSV</sequence>
<proteinExistence type="predicted"/>
<protein>
    <submittedName>
        <fullName evidence="2">Molecular chaperone TorD</fullName>
    </submittedName>
</protein>
<evidence type="ECO:0000313" key="3">
    <source>
        <dbReference type="Proteomes" id="UP001596996"/>
    </source>
</evidence>
<dbReference type="NCBIfam" id="NF003442">
    <property type="entry name" value="PRK04976.1"/>
    <property type="match status" value="1"/>
</dbReference>
<dbReference type="InterPro" id="IPR036411">
    <property type="entry name" value="TorD-like_sf"/>
</dbReference>
<accession>A0ABW3I8J5</accession>
<dbReference type="InterPro" id="IPR036386">
    <property type="entry name" value="HscB_C_sf"/>
</dbReference>
<keyword evidence="3" id="KW-1185">Reference proteome</keyword>
<dbReference type="PANTHER" id="PTHR34227:SF11">
    <property type="entry name" value="CHAPERONE PROTEIN TORD"/>
    <property type="match status" value="1"/>
</dbReference>
<dbReference type="PANTHER" id="PTHR34227">
    <property type="entry name" value="CHAPERONE PROTEIN YCDY"/>
    <property type="match status" value="1"/>
</dbReference>
<dbReference type="Proteomes" id="UP001596996">
    <property type="component" value="Unassembled WGS sequence"/>
</dbReference>
<evidence type="ECO:0000313" key="2">
    <source>
        <dbReference type="EMBL" id="MFD0966063.1"/>
    </source>
</evidence>
<gene>
    <name evidence="2" type="primary">torD</name>
    <name evidence="2" type="ORF">ACFQ02_04245</name>
</gene>
<dbReference type="Gene3D" id="1.20.120.1820">
    <property type="match status" value="1"/>
</dbReference>